<organism evidence="2 3">
    <name type="scientific">Capnocytophaga stomatis</name>
    <dbReference type="NCBI Taxonomy" id="1848904"/>
    <lineage>
        <taxon>Bacteria</taxon>
        <taxon>Pseudomonadati</taxon>
        <taxon>Bacteroidota</taxon>
        <taxon>Flavobacteriia</taxon>
        <taxon>Flavobacteriales</taxon>
        <taxon>Flavobacteriaceae</taxon>
        <taxon>Capnocytophaga</taxon>
    </lineage>
</organism>
<accession>A0A250FWI3</accession>
<protein>
    <submittedName>
        <fullName evidence="2">Uncharacterized protein</fullName>
    </submittedName>
</protein>
<dbReference type="KEGG" id="csto:CGC58_07135"/>
<dbReference type="RefSeq" id="WP_095896096.1">
    <property type="nucleotide sequence ID" value="NZ_CP022387.1"/>
</dbReference>
<evidence type="ECO:0000313" key="3">
    <source>
        <dbReference type="Proteomes" id="UP000217348"/>
    </source>
</evidence>
<reference evidence="3" key="1">
    <citation type="submission" date="2017-06" db="EMBL/GenBank/DDBJ databases">
        <title>Capnocytophaga spp. assemblies.</title>
        <authorList>
            <person name="Gulvik C.A."/>
        </authorList>
    </citation>
    <scope>NUCLEOTIDE SEQUENCE [LARGE SCALE GENOMIC DNA]</scope>
    <source>
        <strain evidence="3">H2177</strain>
    </source>
</reference>
<name>A0A250FWI3_9FLAO</name>
<gene>
    <name evidence="2" type="ORF">CGC58_07135</name>
</gene>
<keyword evidence="1" id="KW-1133">Transmembrane helix</keyword>
<dbReference type="OrthoDB" id="1151251at2"/>
<evidence type="ECO:0000256" key="1">
    <source>
        <dbReference type="SAM" id="Phobius"/>
    </source>
</evidence>
<sequence length="258" mass="30604">MQNDWKNNIKDTFENREIEATPELWNQLESQLDNHYTRNKNRKQSHYIVLSVAASFLTTIILYNQHFFNQKNPTKGYVIVKNNSESLKRNPAEDFQFKNIQENTSETVIENSIALEKNYTKNNKYVVNEEEPPNRDKLKEISEDEIISDSEKYVDEVLGDFSSENIFLALQEDVLFEQRVDSIFQAMYFTNINPDELLLVASSEAKLNKYIEENLDTEKILSDIEKSDFKYRARLFFDRVNDEYDKLRIAFHHMKKNN</sequence>
<dbReference type="EMBL" id="CP022387">
    <property type="protein sequence ID" value="ATA89519.1"/>
    <property type="molecule type" value="Genomic_DNA"/>
</dbReference>
<dbReference type="AlphaFoldDB" id="A0A250FWI3"/>
<evidence type="ECO:0000313" key="2">
    <source>
        <dbReference type="EMBL" id="ATA89519.1"/>
    </source>
</evidence>
<dbReference type="Proteomes" id="UP000217348">
    <property type="component" value="Chromosome"/>
</dbReference>
<keyword evidence="1" id="KW-0472">Membrane</keyword>
<feature type="transmembrane region" description="Helical" evidence="1">
    <location>
        <begin position="47"/>
        <end position="64"/>
    </location>
</feature>
<keyword evidence="1" id="KW-0812">Transmembrane</keyword>
<proteinExistence type="predicted"/>